<dbReference type="Proteomes" id="UP000594015">
    <property type="component" value="Chromosome"/>
</dbReference>
<proteinExistence type="predicted"/>
<protein>
    <submittedName>
        <fullName evidence="2">Antibiotic biosynthesis monooxygenase</fullName>
    </submittedName>
</protein>
<dbReference type="SUPFAM" id="SSF54909">
    <property type="entry name" value="Dimeric alpha+beta barrel"/>
    <property type="match status" value="1"/>
</dbReference>
<dbReference type="EMBL" id="CP030050">
    <property type="protein sequence ID" value="QOZ69907.1"/>
    <property type="molecule type" value="Genomic_DNA"/>
</dbReference>
<evidence type="ECO:0000259" key="1">
    <source>
        <dbReference type="PROSITE" id="PS51725"/>
    </source>
</evidence>
<dbReference type="AlphaFoldDB" id="A0AAE7TI05"/>
<gene>
    <name evidence="2" type="ORF">WN72_29040</name>
</gene>
<dbReference type="PROSITE" id="PS51725">
    <property type="entry name" value="ABM"/>
    <property type="match status" value="1"/>
</dbReference>
<feature type="domain" description="ABM" evidence="1">
    <location>
        <begin position="3"/>
        <end position="92"/>
    </location>
</feature>
<dbReference type="Pfam" id="PF03992">
    <property type="entry name" value="ABM"/>
    <property type="match status" value="1"/>
</dbReference>
<dbReference type="RefSeq" id="WP_092217331.1">
    <property type="nucleotide sequence ID" value="NZ_CP030050.1"/>
</dbReference>
<dbReference type="GO" id="GO:0004497">
    <property type="term" value="F:monooxygenase activity"/>
    <property type="evidence" value="ECO:0007669"/>
    <property type="project" value="UniProtKB-KW"/>
</dbReference>
<dbReference type="Gene3D" id="3.30.70.100">
    <property type="match status" value="1"/>
</dbReference>
<accession>A0AAE7TI05</accession>
<dbReference type="KEGG" id="barh:WN72_29040"/>
<reference evidence="2 3" key="1">
    <citation type="submission" date="2018-06" db="EMBL/GenBank/DDBJ databases">
        <title>Comparative genomics of Bradyrhizobium nodulating Arachidis hypogaea.</title>
        <authorList>
            <person name="Li Y."/>
        </authorList>
    </citation>
    <scope>NUCLEOTIDE SEQUENCE [LARGE SCALE GENOMIC DNA]</scope>
    <source>
        <strain evidence="2 3">CCBAU 051107</strain>
    </source>
</reference>
<evidence type="ECO:0000313" key="2">
    <source>
        <dbReference type="EMBL" id="QOZ69907.1"/>
    </source>
</evidence>
<dbReference type="InterPro" id="IPR007138">
    <property type="entry name" value="ABM_dom"/>
</dbReference>
<keyword evidence="2" id="KW-0560">Oxidoreductase</keyword>
<sequence length="101" mass="12193">MPVTYAIKFDVVPEQRENFLRLLGTVLDAMRNEPTFHQAVLHRDPASEYRFMLYETWESHEEVLNVQIKRSYRDAWHEALPGLLTRDRDIEIWEPLRSDHR</sequence>
<evidence type="ECO:0000313" key="3">
    <source>
        <dbReference type="Proteomes" id="UP000594015"/>
    </source>
</evidence>
<keyword evidence="2" id="KW-0503">Monooxygenase</keyword>
<organism evidence="2 3">
    <name type="scientific">Bradyrhizobium arachidis</name>
    <dbReference type="NCBI Taxonomy" id="858423"/>
    <lineage>
        <taxon>Bacteria</taxon>
        <taxon>Pseudomonadati</taxon>
        <taxon>Pseudomonadota</taxon>
        <taxon>Alphaproteobacteria</taxon>
        <taxon>Hyphomicrobiales</taxon>
        <taxon>Nitrobacteraceae</taxon>
        <taxon>Bradyrhizobium</taxon>
    </lineage>
</organism>
<name>A0AAE7TI05_9BRAD</name>
<dbReference type="InterPro" id="IPR011008">
    <property type="entry name" value="Dimeric_a/b-barrel"/>
</dbReference>